<proteinExistence type="predicted"/>
<name>U6FQI2_ECHGR</name>
<evidence type="ECO:0000313" key="3">
    <source>
        <dbReference type="WBParaSite" id="EgrG_000096400"/>
    </source>
</evidence>
<evidence type="ECO:0000313" key="1">
    <source>
        <dbReference type="EMBL" id="CDI70108.1"/>
    </source>
</evidence>
<dbReference type="AlphaFoldDB" id="U6FQI2"/>
<dbReference type="WBParaSite" id="EgrG_000096400">
    <property type="protein sequence ID" value="EgrG_000096400"/>
    <property type="gene ID" value="EgrG_000096400"/>
</dbReference>
<accession>U6FQI2</accession>
<organism evidence="1">
    <name type="scientific">Echinococcus granulosus</name>
    <name type="common">Hydatid tapeworm</name>
    <dbReference type="NCBI Taxonomy" id="6210"/>
    <lineage>
        <taxon>Eukaryota</taxon>
        <taxon>Metazoa</taxon>
        <taxon>Spiralia</taxon>
        <taxon>Lophotrochozoa</taxon>
        <taxon>Platyhelminthes</taxon>
        <taxon>Cestoda</taxon>
        <taxon>Eucestoda</taxon>
        <taxon>Cyclophyllidea</taxon>
        <taxon>Taeniidae</taxon>
        <taxon>Echinococcus</taxon>
        <taxon>Echinococcus granulosus group</taxon>
    </lineage>
</organism>
<dbReference type="EMBL" id="CBLN010003737">
    <property type="protein sequence ID" value="CDI70108.1"/>
    <property type="molecule type" value="Genomic_DNA"/>
</dbReference>
<protein>
    <submittedName>
        <fullName evidence="1 3">Expressed protein</fullName>
    </submittedName>
</protein>
<dbReference type="Proteomes" id="UP000492820">
    <property type="component" value="Unassembled WGS sequence"/>
</dbReference>
<reference evidence="3" key="2">
    <citation type="submission" date="2020-10" db="UniProtKB">
        <authorList>
            <consortium name="WormBaseParasite"/>
        </authorList>
    </citation>
    <scope>IDENTIFICATION</scope>
</reference>
<sequence length="65" mass="7382">MHSAYSSTSVNKDSCIEVLYPHYSSHQHLKHTSKSLTTQTNKQIKATWGFSCTKFTRKSRSSFVG</sequence>
<gene>
    <name evidence="1" type="ORF">EgrG_000096400</name>
</gene>
<evidence type="ECO:0000313" key="2">
    <source>
        <dbReference type="Proteomes" id="UP000492820"/>
    </source>
</evidence>
<reference evidence="1 2" key="1">
    <citation type="journal article" date="2013" name="Nature">
        <title>The genomes of four tapeworm species reveal adaptations to parasitism.</title>
        <authorList>
            <person name="Tsai I.J."/>
            <person name="Zarowiecki M."/>
            <person name="Holroyd N."/>
            <person name="Garciarrubio A."/>
            <person name="Sanchez-Flores A."/>
            <person name="Brooks K.L."/>
            <person name="Tracey A."/>
            <person name="Bobes R.J."/>
            <person name="Fragoso G."/>
            <person name="Sciutto E."/>
            <person name="Aslett M."/>
            <person name="Beasley H."/>
            <person name="Bennett H.M."/>
            <person name="Cai J."/>
            <person name="Camicia F."/>
            <person name="Clark R."/>
            <person name="Cucher M."/>
            <person name="De Silva N."/>
            <person name="Day T.A."/>
            <person name="Deplazes P."/>
            <person name="Estrada K."/>
            <person name="Fernandez C."/>
            <person name="Holland P.W."/>
            <person name="Hou J."/>
            <person name="Hu S."/>
            <person name="Huckvale T."/>
            <person name="Hung S.S."/>
            <person name="Kamenetzky L."/>
            <person name="Keane J.A."/>
            <person name="Kiss F."/>
            <person name="Koziol U."/>
            <person name="Lambert O."/>
            <person name="Liu K."/>
            <person name="Luo X."/>
            <person name="Luo Y."/>
            <person name="Macchiaroli N."/>
            <person name="Nichol S."/>
            <person name="Paps J."/>
            <person name="Parkinson J."/>
            <person name="Pouchkina-Stantcheva N."/>
            <person name="Riddiford N."/>
            <person name="Rosenzvit M."/>
            <person name="Salinas G."/>
            <person name="Wasmuth J.D."/>
            <person name="Zamanian M."/>
            <person name="Zheng Y."/>
            <person name="Cai X."/>
            <person name="Soberon X."/>
            <person name="Olson P.D."/>
            <person name="Laclette J.P."/>
            <person name="Brehm K."/>
            <person name="Berriman M."/>
            <person name="Garciarrubio A."/>
            <person name="Bobes R.J."/>
            <person name="Fragoso G."/>
            <person name="Sanchez-Flores A."/>
            <person name="Estrada K."/>
            <person name="Cevallos M.A."/>
            <person name="Morett E."/>
            <person name="Gonzalez V."/>
            <person name="Portillo T."/>
            <person name="Ochoa-Leyva A."/>
            <person name="Jose M.V."/>
            <person name="Sciutto E."/>
            <person name="Landa A."/>
            <person name="Jimenez L."/>
            <person name="Valdes V."/>
            <person name="Carrero J.C."/>
            <person name="Larralde C."/>
            <person name="Morales-Montor J."/>
            <person name="Limon-Lason J."/>
            <person name="Soberon X."/>
            <person name="Laclette J.P."/>
        </authorList>
    </citation>
    <scope>NUCLEOTIDE SEQUENCE [LARGE SCALE GENOMIC DNA]</scope>
</reference>